<dbReference type="PRINTS" id="PR01438">
    <property type="entry name" value="UNVRSLSTRESS"/>
</dbReference>
<dbReference type="Gene3D" id="3.40.50.620">
    <property type="entry name" value="HUPs"/>
    <property type="match status" value="1"/>
</dbReference>
<dbReference type="InterPro" id="IPR006015">
    <property type="entry name" value="Universal_stress_UspA"/>
</dbReference>
<dbReference type="AlphaFoldDB" id="A0A428J0A6"/>
<dbReference type="InterPro" id="IPR006016">
    <property type="entry name" value="UspA"/>
</dbReference>
<proteinExistence type="inferred from homology"/>
<dbReference type="EMBL" id="RWIS01000014">
    <property type="protein sequence ID" value="RSK24992.1"/>
    <property type="molecule type" value="Genomic_DNA"/>
</dbReference>
<dbReference type="SUPFAM" id="SSF52402">
    <property type="entry name" value="Adenine nucleotide alpha hydrolases-like"/>
    <property type="match status" value="1"/>
</dbReference>
<evidence type="ECO:0000259" key="2">
    <source>
        <dbReference type="Pfam" id="PF00582"/>
    </source>
</evidence>
<protein>
    <submittedName>
        <fullName evidence="3">Universal stress protein</fullName>
    </submittedName>
</protein>
<feature type="domain" description="UspA" evidence="2">
    <location>
        <begin position="36"/>
        <end position="175"/>
    </location>
</feature>
<dbReference type="OrthoDB" id="9788959at2"/>
<organism evidence="3 4">
    <name type="scientific">Hymenobacter metallilatus</name>
    <dbReference type="NCBI Taxonomy" id="2493666"/>
    <lineage>
        <taxon>Bacteria</taxon>
        <taxon>Pseudomonadati</taxon>
        <taxon>Bacteroidota</taxon>
        <taxon>Cytophagia</taxon>
        <taxon>Cytophagales</taxon>
        <taxon>Hymenobacteraceae</taxon>
        <taxon>Hymenobacter</taxon>
    </lineage>
</organism>
<keyword evidence="4" id="KW-1185">Reference proteome</keyword>
<sequence>MPPAACWWACWPPSWASGRPGLFSSIHSNSHPAMSFQKILIYVDESPQCYHATQAGLDLAADLGAEAGLVCVLNEARAIGNIDAGQTHAEAEAVLLARAEELLAQLAALAAPGLRLSRFLPRGEPAEQVLAVIEAWAADLLVVGTTGRHGVLSLLLGGAAEHLLERAHCPVLVVPLKGA</sequence>
<gene>
    <name evidence="3" type="ORF">EI290_18385</name>
</gene>
<dbReference type="CDD" id="cd00293">
    <property type="entry name" value="USP-like"/>
    <property type="match status" value="1"/>
</dbReference>
<dbReference type="InterPro" id="IPR014729">
    <property type="entry name" value="Rossmann-like_a/b/a_fold"/>
</dbReference>
<evidence type="ECO:0000313" key="3">
    <source>
        <dbReference type="EMBL" id="RSK24992.1"/>
    </source>
</evidence>
<evidence type="ECO:0000313" key="4">
    <source>
        <dbReference type="Proteomes" id="UP000280066"/>
    </source>
</evidence>
<dbReference type="Proteomes" id="UP000280066">
    <property type="component" value="Unassembled WGS sequence"/>
</dbReference>
<dbReference type="PANTHER" id="PTHR46268:SF6">
    <property type="entry name" value="UNIVERSAL STRESS PROTEIN UP12"/>
    <property type="match status" value="1"/>
</dbReference>
<evidence type="ECO:0000256" key="1">
    <source>
        <dbReference type="ARBA" id="ARBA00008791"/>
    </source>
</evidence>
<comment type="similarity">
    <text evidence="1">Belongs to the universal stress protein A family.</text>
</comment>
<reference evidence="3 4" key="1">
    <citation type="submission" date="2018-12" db="EMBL/GenBank/DDBJ databases">
        <authorList>
            <person name="Feng G."/>
            <person name="Zhu H."/>
        </authorList>
    </citation>
    <scope>NUCLEOTIDE SEQUENCE [LARGE SCALE GENOMIC DNA]</scope>
    <source>
        <strain evidence="3 4">9PBR-2</strain>
    </source>
</reference>
<accession>A0A428J0A6</accession>
<comment type="caution">
    <text evidence="3">The sequence shown here is derived from an EMBL/GenBank/DDBJ whole genome shotgun (WGS) entry which is preliminary data.</text>
</comment>
<dbReference type="PANTHER" id="PTHR46268">
    <property type="entry name" value="STRESS RESPONSE PROTEIN NHAX"/>
    <property type="match status" value="1"/>
</dbReference>
<dbReference type="Pfam" id="PF00582">
    <property type="entry name" value="Usp"/>
    <property type="match status" value="1"/>
</dbReference>
<name>A0A428J0A6_9BACT</name>